<dbReference type="InterPro" id="IPR005467">
    <property type="entry name" value="His_kinase_dom"/>
</dbReference>
<protein>
    <recommendedName>
        <fullName evidence="2">histidine kinase</fullName>
        <ecNumber evidence="2">2.7.13.3</ecNumber>
    </recommendedName>
</protein>
<feature type="domain" description="Response regulatory" evidence="9">
    <location>
        <begin position="556"/>
        <end position="672"/>
    </location>
</feature>
<dbReference type="InterPro" id="IPR003018">
    <property type="entry name" value="GAF"/>
</dbReference>
<feature type="domain" description="Response regulatory" evidence="9">
    <location>
        <begin position="6"/>
        <end position="122"/>
    </location>
</feature>
<dbReference type="SUPFAM" id="SSF52172">
    <property type="entry name" value="CheY-like"/>
    <property type="match status" value="2"/>
</dbReference>
<dbReference type="PRINTS" id="PR00344">
    <property type="entry name" value="BCTRLSENSOR"/>
</dbReference>
<evidence type="ECO:0000256" key="5">
    <source>
        <dbReference type="ARBA" id="ARBA00022777"/>
    </source>
</evidence>
<dbReference type="InterPro" id="IPR011006">
    <property type="entry name" value="CheY-like_superfamily"/>
</dbReference>
<dbReference type="SMART" id="SM00388">
    <property type="entry name" value="HisKA"/>
    <property type="match status" value="1"/>
</dbReference>
<dbReference type="PANTHER" id="PTHR43065:SF42">
    <property type="entry name" value="TWO-COMPONENT SENSOR PPRA"/>
    <property type="match status" value="1"/>
</dbReference>
<dbReference type="SMART" id="SM00387">
    <property type="entry name" value="HATPase_c"/>
    <property type="match status" value="1"/>
</dbReference>
<dbReference type="InterPro" id="IPR004358">
    <property type="entry name" value="Sig_transdc_His_kin-like_C"/>
</dbReference>
<dbReference type="RefSeq" id="WP_307631973.1">
    <property type="nucleotide sequence ID" value="NZ_JAPHEH010000001.1"/>
</dbReference>
<keyword evidence="3 6" id="KW-0597">Phosphoprotein</keyword>
<dbReference type="Gene3D" id="1.10.287.130">
    <property type="match status" value="1"/>
</dbReference>
<dbReference type="EC" id="2.7.13.3" evidence="2"/>
<dbReference type="SUPFAM" id="SSF47384">
    <property type="entry name" value="Homodimeric domain of signal transducing histidine kinase"/>
    <property type="match status" value="1"/>
</dbReference>
<gene>
    <name evidence="10" type="ORF">OLX77_02330</name>
</gene>
<evidence type="ECO:0000256" key="1">
    <source>
        <dbReference type="ARBA" id="ARBA00000085"/>
    </source>
</evidence>
<evidence type="ECO:0000256" key="4">
    <source>
        <dbReference type="ARBA" id="ARBA00022679"/>
    </source>
</evidence>
<dbReference type="Gene3D" id="3.30.565.10">
    <property type="entry name" value="Histidine kinase-like ATPase, C-terminal domain"/>
    <property type="match status" value="1"/>
</dbReference>
<comment type="catalytic activity">
    <reaction evidence="1">
        <text>ATP + protein L-histidine = ADP + protein N-phospho-L-histidine.</text>
        <dbReference type="EC" id="2.7.13.3"/>
    </reaction>
</comment>
<keyword evidence="11" id="KW-1185">Reference proteome</keyword>
<dbReference type="SMART" id="SM00448">
    <property type="entry name" value="REC"/>
    <property type="match status" value="2"/>
</dbReference>
<evidence type="ECO:0000256" key="3">
    <source>
        <dbReference type="ARBA" id="ARBA00022553"/>
    </source>
</evidence>
<comment type="caution">
    <text evidence="10">The sequence shown here is derived from an EMBL/GenBank/DDBJ whole genome shotgun (WGS) entry which is preliminary data.</text>
</comment>
<dbReference type="EMBL" id="JAPHEH010000001">
    <property type="protein sequence ID" value="MDG4474997.1"/>
    <property type="molecule type" value="Genomic_DNA"/>
</dbReference>
<reference evidence="10" key="1">
    <citation type="journal article" date="2022" name="bioRxiv">
        <title>Thiovibrio frasassiensisgen. nov., sp. nov., an autotrophic, elemental sulfur disproportionating bacterium isolated from sulfidic karst sediment, and proposal of Thiovibrionaceae fam. nov.</title>
        <authorList>
            <person name="Aronson H."/>
            <person name="Thomas C."/>
            <person name="Bhattacharyya M."/>
            <person name="Eckstein S."/>
            <person name="Jensen S."/>
            <person name="Barco R."/>
            <person name="Macalady J."/>
            <person name="Amend J."/>
        </authorList>
    </citation>
    <scope>NUCLEOTIDE SEQUENCE</scope>
    <source>
        <strain evidence="10">RS19-109</strain>
    </source>
</reference>
<dbReference type="SUPFAM" id="SSF55874">
    <property type="entry name" value="ATPase domain of HSP90 chaperone/DNA topoisomerase II/histidine kinase"/>
    <property type="match status" value="1"/>
</dbReference>
<dbReference type="CDD" id="cd00156">
    <property type="entry name" value="REC"/>
    <property type="match status" value="1"/>
</dbReference>
<dbReference type="PROSITE" id="PS50110">
    <property type="entry name" value="RESPONSE_REGULATORY"/>
    <property type="match status" value="2"/>
</dbReference>
<dbReference type="CDD" id="cd00082">
    <property type="entry name" value="HisKA"/>
    <property type="match status" value="1"/>
</dbReference>
<dbReference type="Pfam" id="PF00072">
    <property type="entry name" value="Response_reg"/>
    <property type="match status" value="2"/>
</dbReference>
<proteinExistence type="predicted"/>
<evidence type="ECO:0000313" key="11">
    <source>
        <dbReference type="Proteomes" id="UP001154240"/>
    </source>
</evidence>
<dbReference type="InterPro" id="IPR029016">
    <property type="entry name" value="GAF-like_dom_sf"/>
</dbReference>
<dbReference type="Pfam" id="PF01590">
    <property type="entry name" value="GAF"/>
    <property type="match status" value="1"/>
</dbReference>
<dbReference type="AlphaFoldDB" id="A0A9X4RP90"/>
<feature type="coiled-coil region" evidence="7">
    <location>
        <begin position="276"/>
        <end position="303"/>
    </location>
</feature>
<dbReference type="Proteomes" id="UP001154240">
    <property type="component" value="Unassembled WGS sequence"/>
</dbReference>
<dbReference type="InterPro" id="IPR003594">
    <property type="entry name" value="HATPase_dom"/>
</dbReference>
<dbReference type="InterPro" id="IPR003661">
    <property type="entry name" value="HisK_dim/P_dom"/>
</dbReference>
<organism evidence="10 11">
    <name type="scientific">Thiovibrio frasassiensis</name>
    <dbReference type="NCBI Taxonomy" id="2984131"/>
    <lineage>
        <taxon>Bacteria</taxon>
        <taxon>Pseudomonadati</taxon>
        <taxon>Thermodesulfobacteriota</taxon>
        <taxon>Desulfobulbia</taxon>
        <taxon>Desulfobulbales</taxon>
        <taxon>Thiovibrionaceae</taxon>
        <taxon>Thiovibrio</taxon>
    </lineage>
</organism>
<dbReference type="InterPro" id="IPR036890">
    <property type="entry name" value="HATPase_C_sf"/>
</dbReference>
<evidence type="ECO:0000256" key="2">
    <source>
        <dbReference type="ARBA" id="ARBA00012438"/>
    </source>
</evidence>
<dbReference type="Gene3D" id="3.30.450.40">
    <property type="match status" value="1"/>
</dbReference>
<feature type="domain" description="Histidine kinase" evidence="8">
    <location>
        <begin position="312"/>
        <end position="535"/>
    </location>
</feature>
<dbReference type="PROSITE" id="PS50109">
    <property type="entry name" value="HIS_KIN"/>
    <property type="match status" value="1"/>
</dbReference>
<dbReference type="Pfam" id="PF02518">
    <property type="entry name" value="HATPase_c"/>
    <property type="match status" value="1"/>
</dbReference>
<dbReference type="InterPro" id="IPR001789">
    <property type="entry name" value="Sig_transdc_resp-reg_receiver"/>
</dbReference>
<dbReference type="GO" id="GO:0000155">
    <property type="term" value="F:phosphorelay sensor kinase activity"/>
    <property type="evidence" value="ECO:0007669"/>
    <property type="project" value="InterPro"/>
</dbReference>
<keyword evidence="5" id="KW-0418">Kinase</keyword>
<evidence type="ECO:0000259" key="8">
    <source>
        <dbReference type="PROSITE" id="PS50109"/>
    </source>
</evidence>
<evidence type="ECO:0000313" key="10">
    <source>
        <dbReference type="EMBL" id="MDG4474997.1"/>
    </source>
</evidence>
<accession>A0A9X4RP90</accession>
<dbReference type="InterPro" id="IPR036097">
    <property type="entry name" value="HisK_dim/P_sf"/>
</dbReference>
<feature type="modified residue" description="4-aspartylphosphate" evidence="6">
    <location>
        <position position="57"/>
    </location>
</feature>
<name>A0A9X4RP90_9BACT</name>
<sequence length="675" mass="73130">MADRLRVLLVEDSEDDAALVVRALSKGGFAPSYERVDAAAGMAACLASQEWDLVLSDYSMPQFNGLAALQLLQEKGLDLPFILVSGAVGEETAVEIMRAGACDYVMKDKLARLAPAVIRGLREAESRKAAQEADRAIDALVRGMVGVTGADCFDRIIEGLCEWLGAEYGLIGALIDGEVRTLSFYRQGEKRENFSYPLAGTPCEVIVQEVYKSYPKDLRRLFPGDKALAEMGAESCVGISLRDGQQNVLGVLNIFSSRELLPTTRLAEIMGIVAVKAAAEIERLREEEERSVLEAQLRQAQKMEAIGTLAGGIAHDFNNILAAILGYTELAKQKMIPESEPDHCLGEVLKATSRAKGLVQQILAFSRKGEQEMKPMRIQCVVKEALKLLRASIPSSIEIQQRIAPDCLPILADPTRIHQIIMNLCTNASHAMEAQGGTLSVLLENTALGEEEAQAHGLPAGGYVLLVVSDTGHGMGKEVLDHIFEPYFTTKEQGKGAGMGLAIVHGLVVGGGGKIIVASTLGQGTTFRIFFPQVSDKVAEEAHPEICSPSPKGSECIFVIDDEQAIVAMEKIALERLGYRVRLFADSEEALAAFRADPQGCDLVVTDQTMPHLSGMELAKAFLQIRPDLPIILSTGYSSQASEEDALRAGIRRFIMKPLNISQLATAIREILDQR</sequence>
<dbReference type="Gene3D" id="3.40.50.2300">
    <property type="match status" value="2"/>
</dbReference>
<keyword evidence="7" id="KW-0175">Coiled coil</keyword>
<keyword evidence="4" id="KW-0808">Transferase</keyword>
<dbReference type="PANTHER" id="PTHR43065">
    <property type="entry name" value="SENSOR HISTIDINE KINASE"/>
    <property type="match status" value="1"/>
</dbReference>
<feature type="modified residue" description="4-aspartylphosphate" evidence="6">
    <location>
        <position position="607"/>
    </location>
</feature>
<dbReference type="SUPFAM" id="SSF55781">
    <property type="entry name" value="GAF domain-like"/>
    <property type="match status" value="1"/>
</dbReference>
<evidence type="ECO:0000256" key="7">
    <source>
        <dbReference type="SAM" id="Coils"/>
    </source>
</evidence>
<evidence type="ECO:0000256" key="6">
    <source>
        <dbReference type="PROSITE-ProRule" id="PRU00169"/>
    </source>
</evidence>
<dbReference type="Pfam" id="PF00512">
    <property type="entry name" value="HisKA"/>
    <property type="match status" value="1"/>
</dbReference>
<evidence type="ECO:0000259" key="9">
    <source>
        <dbReference type="PROSITE" id="PS50110"/>
    </source>
</evidence>
<reference evidence="10" key="2">
    <citation type="submission" date="2022-10" db="EMBL/GenBank/DDBJ databases">
        <authorList>
            <person name="Aronson H.S."/>
        </authorList>
    </citation>
    <scope>NUCLEOTIDE SEQUENCE</scope>
    <source>
        <strain evidence="10">RS19-109</strain>
    </source>
</reference>